<dbReference type="Pfam" id="PF00196">
    <property type="entry name" value="GerE"/>
    <property type="match status" value="1"/>
</dbReference>
<dbReference type="InterPro" id="IPR000792">
    <property type="entry name" value="Tscrpt_reg_LuxR_C"/>
</dbReference>
<dbReference type="RefSeq" id="WP_285573720.1">
    <property type="nucleotide sequence ID" value="NZ_BSTK01000005.1"/>
</dbReference>
<evidence type="ECO:0000256" key="1">
    <source>
        <dbReference type="ARBA" id="ARBA00023015"/>
    </source>
</evidence>
<accession>A0A9W6S5K8</accession>
<name>A0A9W6S5K8_9ACTN</name>
<evidence type="ECO:0000259" key="4">
    <source>
        <dbReference type="PROSITE" id="PS50043"/>
    </source>
</evidence>
<dbReference type="Gene3D" id="1.10.10.10">
    <property type="entry name" value="Winged helix-like DNA-binding domain superfamily/Winged helix DNA-binding domain"/>
    <property type="match status" value="1"/>
</dbReference>
<organism evidence="5 6">
    <name type="scientific">Actinoallomurus iriomotensis</name>
    <dbReference type="NCBI Taxonomy" id="478107"/>
    <lineage>
        <taxon>Bacteria</taxon>
        <taxon>Bacillati</taxon>
        <taxon>Actinomycetota</taxon>
        <taxon>Actinomycetes</taxon>
        <taxon>Streptosporangiales</taxon>
        <taxon>Thermomonosporaceae</taxon>
        <taxon>Actinoallomurus</taxon>
    </lineage>
</organism>
<dbReference type="InterPro" id="IPR016032">
    <property type="entry name" value="Sig_transdc_resp-reg_C-effctor"/>
</dbReference>
<dbReference type="PRINTS" id="PR00038">
    <property type="entry name" value="HTHLUXR"/>
</dbReference>
<dbReference type="InterPro" id="IPR036388">
    <property type="entry name" value="WH-like_DNA-bd_sf"/>
</dbReference>
<dbReference type="SUPFAM" id="SSF55781">
    <property type="entry name" value="GAF domain-like"/>
    <property type="match status" value="1"/>
</dbReference>
<keyword evidence="2" id="KW-0238">DNA-binding</keyword>
<dbReference type="InterPro" id="IPR029016">
    <property type="entry name" value="GAF-like_dom_sf"/>
</dbReference>
<gene>
    <name evidence="5" type="ORF">Airi02_040710</name>
</gene>
<dbReference type="PROSITE" id="PS00622">
    <property type="entry name" value="HTH_LUXR_1"/>
    <property type="match status" value="1"/>
</dbReference>
<dbReference type="PANTHER" id="PTHR44688">
    <property type="entry name" value="DNA-BINDING TRANSCRIPTIONAL ACTIVATOR DEVR_DOSR"/>
    <property type="match status" value="1"/>
</dbReference>
<dbReference type="EMBL" id="BSTK01000005">
    <property type="protein sequence ID" value="GLY86142.1"/>
    <property type="molecule type" value="Genomic_DNA"/>
</dbReference>
<dbReference type="GO" id="GO:0006355">
    <property type="term" value="P:regulation of DNA-templated transcription"/>
    <property type="evidence" value="ECO:0007669"/>
    <property type="project" value="InterPro"/>
</dbReference>
<evidence type="ECO:0000313" key="5">
    <source>
        <dbReference type="EMBL" id="GLY86142.1"/>
    </source>
</evidence>
<dbReference type="GO" id="GO:0003677">
    <property type="term" value="F:DNA binding"/>
    <property type="evidence" value="ECO:0007669"/>
    <property type="project" value="UniProtKB-KW"/>
</dbReference>
<keyword evidence="1" id="KW-0805">Transcription regulation</keyword>
<dbReference type="SMART" id="SM00421">
    <property type="entry name" value="HTH_LUXR"/>
    <property type="match status" value="1"/>
</dbReference>
<protein>
    <recommendedName>
        <fullName evidence="4">HTH luxR-type domain-containing protein</fullName>
    </recommendedName>
</protein>
<evidence type="ECO:0000313" key="6">
    <source>
        <dbReference type="Proteomes" id="UP001165074"/>
    </source>
</evidence>
<feature type="domain" description="HTH luxR-type" evidence="4">
    <location>
        <begin position="218"/>
        <end position="283"/>
    </location>
</feature>
<evidence type="ECO:0000256" key="3">
    <source>
        <dbReference type="ARBA" id="ARBA00023163"/>
    </source>
</evidence>
<dbReference type="AlphaFoldDB" id="A0A9W6S5K8"/>
<comment type="caution">
    <text evidence="5">The sequence shown here is derived from an EMBL/GenBank/DDBJ whole genome shotgun (WGS) entry which is preliminary data.</text>
</comment>
<dbReference type="CDD" id="cd06170">
    <property type="entry name" value="LuxR_C_like"/>
    <property type="match status" value="1"/>
</dbReference>
<sequence>MGKICRVDAFYIGFYRGDRTIAYPYNYDGREYVHPEVHTYGEHNMAAWMLVHRRPYVIAEDDGRLLSQGVSFGDESKASADVVVVPVLRDESPGAPVLGLASIQSYAANSYTEEHVRAFQWTARSVAIALAREREDELDRQALGAAPDPLETQPRSVAEIVGDFSDRLRSLKLMIDALAEAIPSTAEDLRSRAEALKASCEQIQTEVVNMLTRPVVEGDELFERLTPRERQIAGLIADGLDNEEIADRLSIAETTVKTHVSRILAKFGVRQRAAVAAKIRPLR</sequence>
<dbReference type="Proteomes" id="UP001165074">
    <property type="component" value="Unassembled WGS sequence"/>
</dbReference>
<reference evidence="5" key="1">
    <citation type="submission" date="2023-03" db="EMBL/GenBank/DDBJ databases">
        <title>Actinoallomurus iriomotensis NBRC 103684.</title>
        <authorList>
            <person name="Ichikawa N."/>
            <person name="Sato H."/>
            <person name="Tonouchi N."/>
        </authorList>
    </citation>
    <scope>NUCLEOTIDE SEQUENCE</scope>
    <source>
        <strain evidence="5">NBRC 103684</strain>
    </source>
</reference>
<keyword evidence="6" id="KW-1185">Reference proteome</keyword>
<evidence type="ECO:0000256" key="2">
    <source>
        <dbReference type="ARBA" id="ARBA00023125"/>
    </source>
</evidence>
<dbReference type="Gene3D" id="3.30.450.40">
    <property type="match status" value="1"/>
</dbReference>
<dbReference type="PANTHER" id="PTHR44688:SF16">
    <property type="entry name" value="DNA-BINDING TRANSCRIPTIONAL ACTIVATOR DEVR_DOSR"/>
    <property type="match status" value="1"/>
</dbReference>
<keyword evidence="3" id="KW-0804">Transcription</keyword>
<proteinExistence type="predicted"/>
<dbReference type="SUPFAM" id="SSF46894">
    <property type="entry name" value="C-terminal effector domain of the bipartite response regulators"/>
    <property type="match status" value="1"/>
</dbReference>
<dbReference type="PROSITE" id="PS50043">
    <property type="entry name" value="HTH_LUXR_2"/>
    <property type="match status" value="1"/>
</dbReference>